<feature type="region of interest" description="Disordered" evidence="1">
    <location>
        <begin position="153"/>
        <end position="174"/>
    </location>
</feature>
<name>A0A2U2CDU9_9RHOB</name>
<evidence type="ECO:0000313" key="3">
    <source>
        <dbReference type="Proteomes" id="UP000244940"/>
    </source>
</evidence>
<dbReference type="RefSeq" id="WP_109532221.1">
    <property type="nucleotide sequence ID" value="NZ_CAXPUO010000075.1"/>
</dbReference>
<gene>
    <name evidence="2" type="ORF">C4N9_05030</name>
</gene>
<dbReference type="InterPro" id="IPR003772">
    <property type="entry name" value="YceD"/>
</dbReference>
<reference evidence="2 3" key="1">
    <citation type="submission" date="2018-05" db="EMBL/GenBank/DDBJ databases">
        <title>Pararhodobacter marina sp. nov., isolated from deep-sea water of the Indian Ocean.</title>
        <authorList>
            <person name="Lai Q.Sr."/>
            <person name="Liu X."/>
            <person name="Shao Z."/>
        </authorList>
    </citation>
    <scope>NUCLEOTIDE SEQUENCE [LARGE SCALE GENOMIC DNA]</scope>
    <source>
        <strain evidence="2 3">CIC4N-9</strain>
    </source>
</reference>
<comment type="caution">
    <text evidence="2">The sequence shown here is derived from an EMBL/GenBank/DDBJ whole genome shotgun (WGS) entry which is preliminary data.</text>
</comment>
<protein>
    <recommendedName>
        <fullName evidence="4">DUF177 domain-containing protein</fullName>
    </recommendedName>
</protein>
<dbReference type="AlphaFoldDB" id="A0A2U2CDU9"/>
<evidence type="ECO:0000313" key="2">
    <source>
        <dbReference type="EMBL" id="PWE30073.1"/>
    </source>
</evidence>
<sequence>MSDQSSPSGPLRESDSLKLTLRLRDLSPKAVTRFHLAPTAEARAELTQTLGIQKIRKLDFRGTVEAEGKHDWRLEGVLGATVVQDCVITAEPVTTRIDTPVTRIFVRDMDEPSEIETEIPEDDTREPLGPVIDPGAVMVEALALALPDYPRIEGAELPDSATDDLGEDERPNPFAALAALKKDADQG</sequence>
<proteinExistence type="predicted"/>
<dbReference type="GeneID" id="94364241"/>
<dbReference type="EMBL" id="QEYD01000003">
    <property type="protein sequence ID" value="PWE30073.1"/>
    <property type="molecule type" value="Genomic_DNA"/>
</dbReference>
<organism evidence="2 3">
    <name type="scientific">Pararhodobacter marinus</name>
    <dbReference type="NCBI Taxonomy" id="2184063"/>
    <lineage>
        <taxon>Bacteria</taxon>
        <taxon>Pseudomonadati</taxon>
        <taxon>Pseudomonadota</taxon>
        <taxon>Alphaproteobacteria</taxon>
        <taxon>Rhodobacterales</taxon>
        <taxon>Paracoccaceae</taxon>
        <taxon>Pararhodobacter</taxon>
    </lineage>
</organism>
<keyword evidence="3" id="KW-1185">Reference proteome</keyword>
<evidence type="ECO:0000256" key="1">
    <source>
        <dbReference type="SAM" id="MobiDB-lite"/>
    </source>
</evidence>
<dbReference type="Proteomes" id="UP000244940">
    <property type="component" value="Unassembled WGS sequence"/>
</dbReference>
<dbReference type="OrthoDB" id="8443793at2"/>
<accession>A0A2U2CDU9</accession>
<evidence type="ECO:0008006" key="4">
    <source>
        <dbReference type="Google" id="ProtNLM"/>
    </source>
</evidence>
<dbReference type="Pfam" id="PF02620">
    <property type="entry name" value="YceD"/>
    <property type="match status" value="1"/>
</dbReference>